<sequence length="228" mass="24373">MEPVKFRSIEINLLQDLTRTPSSPTIPWVVYLALFAVVAFGVTGWLWYDADRDVRTTQAELNAMQARIDELLKARNNTISETTVAEWLALPSVLRGSGPSATDVLDRLIAKLPAYSNLNGLVYFDGKEMTVTVGFATADALVRGVEALRQEPTFAGVEITGVSRVPLPTPSLAPASPAGDWLPVVQATIRIRIIQPSPSPSISPNPTPAPQTGANTPTASPQGGASRT</sequence>
<feature type="region of interest" description="Disordered" evidence="2">
    <location>
        <begin position="196"/>
        <end position="228"/>
    </location>
</feature>
<organism evidence="4 5">
    <name type="scientific">Candidatus Reconcilbacillus cellulovorans</name>
    <dbReference type="NCBI Taxonomy" id="1906605"/>
    <lineage>
        <taxon>Bacteria</taxon>
        <taxon>Bacillati</taxon>
        <taxon>Bacillota</taxon>
        <taxon>Bacilli</taxon>
        <taxon>Bacillales</taxon>
        <taxon>Paenibacillaceae</taxon>
        <taxon>Candidatus Reconcilbacillus</taxon>
    </lineage>
</organism>
<name>A0A2A6E0S2_9BACL</name>
<keyword evidence="3" id="KW-0812">Transmembrane</keyword>
<evidence type="ECO:0000256" key="2">
    <source>
        <dbReference type="SAM" id="MobiDB-lite"/>
    </source>
</evidence>
<evidence type="ECO:0000313" key="5">
    <source>
        <dbReference type="Proteomes" id="UP000243688"/>
    </source>
</evidence>
<dbReference type="Proteomes" id="UP000243688">
    <property type="component" value="Unassembled WGS sequence"/>
</dbReference>
<evidence type="ECO:0000313" key="4">
    <source>
        <dbReference type="EMBL" id="PDO10604.1"/>
    </source>
</evidence>
<evidence type="ECO:0000256" key="3">
    <source>
        <dbReference type="SAM" id="Phobius"/>
    </source>
</evidence>
<feature type="compositionally biased region" description="Pro residues" evidence="2">
    <location>
        <begin position="197"/>
        <end position="209"/>
    </location>
</feature>
<feature type="transmembrane region" description="Helical" evidence="3">
    <location>
        <begin position="28"/>
        <end position="48"/>
    </location>
</feature>
<evidence type="ECO:0000256" key="1">
    <source>
        <dbReference type="SAM" id="Coils"/>
    </source>
</evidence>
<keyword evidence="1" id="KW-0175">Coiled coil</keyword>
<feature type="compositionally biased region" description="Polar residues" evidence="2">
    <location>
        <begin position="212"/>
        <end position="228"/>
    </location>
</feature>
<accession>A0A2A6E0S2</accession>
<keyword evidence="3" id="KW-1133">Transmembrane helix</keyword>
<keyword evidence="3" id="KW-0472">Membrane</keyword>
<gene>
    <name evidence="4" type="ORF">BLM47_06390</name>
</gene>
<feature type="coiled-coil region" evidence="1">
    <location>
        <begin position="54"/>
        <end position="81"/>
    </location>
</feature>
<comment type="caution">
    <text evidence="4">The sequence shown here is derived from an EMBL/GenBank/DDBJ whole genome shotgun (WGS) entry which is preliminary data.</text>
</comment>
<proteinExistence type="predicted"/>
<dbReference type="AlphaFoldDB" id="A0A2A6E0S2"/>
<reference evidence="4 5" key="1">
    <citation type="submission" date="2016-12" db="EMBL/GenBank/DDBJ databases">
        <title>Candidatus Reconcilibacillus cellulovorans genome.</title>
        <authorList>
            <person name="Kolinko S."/>
            <person name="Wu Y.-W."/>
            <person name="Tachea F."/>
            <person name="Denzel E."/>
            <person name="Hiras J."/>
            <person name="Baecker N."/>
            <person name="Chan L.J."/>
            <person name="Eichorst S.A."/>
            <person name="Frey D."/>
            <person name="Adams P.D."/>
            <person name="Pray T."/>
            <person name="Tanjore D."/>
            <person name="Petzold C.J."/>
            <person name="Gladden J.M."/>
            <person name="Simmons B.A."/>
            <person name="Singer S.W."/>
        </authorList>
    </citation>
    <scope>NUCLEOTIDE SEQUENCE [LARGE SCALE GENOMIC DNA]</scope>
    <source>
        <strain evidence="4">JTherm</strain>
    </source>
</reference>
<evidence type="ECO:0008006" key="6">
    <source>
        <dbReference type="Google" id="ProtNLM"/>
    </source>
</evidence>
<protein>
    <recommendedName>
        <fullName evidence="6">Fimbrial assembly protein</fullName>
    </recommendedName>
</protein>
<dbReference type="EMBL" id="MOXJ01000012">
    <property type="protein sequence ID" value="PDO10604.1"/>
    <property type="molecule type" value="Genomic_DNA"/>
</dbReference>